<sequence length="353" mass="39978">MVDLSNVAEDLARGTERVRREKYFAEWAILEQLTDGKNRGLVHNAHDEQQSAKDVPIIWTSAGDGWGEEHPIEVPKKGLLLVPDRPTPEEIETSEYLERPSKRRDHEFEDGLFIPGIWFDDEEDLGTDPLEYLYRFPGGAEINVTEESDVFVRHPQGHEIEVSDGQVRIEFARSDGETSEILVDDEQASIQLPDTLNEFATDPTGAIAVDERGEATLDGRASIGDRDAYREDTESEITDPDDPRPYDRVDEPVAPIVDPSETSQTEYRNPDTARLQGPLNCGFFELRGLVPERREMDPDPAVTDPTNPAYVDLDAIEDEIGERRLPMHIFWHTEDQELKIWVPADEAADTIYP</sequence>
<dbReference type="eggNOG" id="arCOG11245">
    <property type="taxonomic scope" value="Archaea"/>
</dbReference>
<dbReference type="GeneID" id="9418877"/>
<feature type="region of interest" description="Disordered" evidence="1">
    <location>
        <begin position="214"/>
        <end position="274"/>
    </location>
</feature>
<gene>
    <name evidence="2" type="ordered locus">HacjB3_05365</name>
    <name evidence="3" type="ORF">C497_03740</name>
</gene>
<dbReference type="HOGENOM" id="CLU_784374_0_0_2"/>
<feature type="compositionally biased region" description="Basic and acidic residues" evidence="1">
    <location>
        <begin position="214"/>
        <end position="232"/>
    </location>
</feature>
<dbReference type="RefSeq" id="WP_008414600.1">
    <property type="nucleotide sequence ID" value="NC_014297.1"/>
</dbReference>
<organism evidence="2 4">
    <name type="scientific">Halalkalicoccus jeotgali (strain DSM 18796 / CECT 7217 / JCM 14584 / KCTC 4019 / B3)</name>
    <dbReference type="NCBI Taxonomy" id="795797"/>
    <lineage>
        <taxon>Archaea</taxon>
        <taxon>Methanobacteriati</taxon>
        <taxon>Methanobacteriota</taxon>
        <taxon>Stenosarchaea group</taxon>
        <taxon>Halobacteria</taxon>
        <taxon>Halobacteriales</taxon>
        <taxon>Halococcaceae</taxon>
        <taxon>Halalkalicoccus</taxon>
    </lineage>
</organism>
<dbReference type="Proteomes" id="UP000011645">
    <property type="component" value="Unassembled WGS sequence"/>
</dbReference>
<evidence type="ECO:0000313" key="3">
    <source>
        <dbReference type="EMBL" id="ELY40178.1"/>
    </source>
</evidence>
<dbReference type="STRING" id="795797.HacjB3_05365"/>
<accession>D8J9U2</accession>
<dbReference type="EMBL" id="CP002062">
    <property type="protein sequence ID" value="ADJ14464.1"/>
    <property type="molecule type" value="Genomic_DNA"/>
</dbReference>
<evidence type="ECO:0000313" key="4">
    <source>
        <dbReference type="Proteomes" id="UP000000390"/>
    </source>
</evidence>
<protein>
    <submittedName>
        <fullName evidence="2">Uncharacterized protein</fullName>
    </submittedName>
</protein>
<evidence type="ECO:0000313" key="2">
    <source>
        <dbReference type="EMBL" id="ADJ14464.1"/>
    </source>
</evidence>
<dbReference type="Proteomes" id="UP000000390">
    <property type="component" value="Chromosome"/>
</dbReference>
<evidence type="ECO:0000256" key="1">
    <source>
        <dbReference type="SAM" id="MobiDB-lite"/>
    </source>
</evidence>
<dbReference type="EMBL" id="AOHV01000010">
    <property type="protein sequence ID" value="ELY40178.1"/>
    <property type="molecule type" value="Genomic_DNA"/>
</dbReference>
<reference evidence="2 4" key="1">
    <citation type="journal article" date="2010" name="J. Bacteriol.">
        <title>Complete genome sequence of Halalkalicoccus jeotgali B3(T), an extremely halophilic archaeon.</title>
        <authorList>
            <person name="Roh S.W."/>
            <person name="Nam Y.D."/>
            <person name="Nam S.H."/>
            <person name="Choi S.H."/>
            <person name="Park H.S."/>
            <person name="Bae J.W."/>
        </authorList>
    </citation>
    <scope>NUCLEOTIDE SEQUENCE [LARGE SCALE GENOMIC DNA]</scope>
    <source>
        <strain evidence="2">B3</strain>
        <strain evidence="4">DSM 18796 / CECT 7217 / JCM 14584 / KCTC 4019 / B3</strain>
    </source>
</reference>
<reference evidence="3 5" key="2">
    <citation type="journal article" date="2014" name="PLoS Genet.">
        <title>Phylogenetically driven sequencing of extremely halophilic archaea reveals strategies for static and dynamic osmo-response.</title>
        <authorList>
            <person name="Becker E.A."/>
            <person name="Seitzer P.M."/>
            <person name="Tritt A."/>
            <person name="Larsen D."/>
            <person name="Krusor M."/>
            <person name="Yao A.I."/>
            <person name="Wu D."/>
            <person name="Madern D."/>
            <person name="Eisen J.A."/>
            <person name="Darling A.E."/>
            <person name="Facciotti M.T."/>
        </authorList>
    </citation>
    <scope>NUCLEOTIDE SEQUENCE [LARGE SCALE GENOMIC DNA]</scope>
    <source>
        <strain evidence="3">B3</strain>
        <strain evidence="5">DSM 18796 / CECT 7217 / JCM 14584 / KCTC 4019 / B3</strain>
    </source>
</reference>
<name>D8J9U2_HALJB</name>
<dbReference type="AlphaFoldDB" id="D8J9U2"/>
<proteinExistence type="predicted"/>
<keyword evidence="5" id="KW-1185">Reference proteome</keyword>
<feature type="compositionally biased region" description="Basic and acidic residues" evidence="1">
    <location>
        <begin position="241"/>
        <end position="251"/>
    </location>
</feature>
<dbReference type="PATRIC" id="fig|795797.18.peg.1075"/>
<dbReference type="KEGG" id="hje:HacjB3_05365"/>
<evidence type="ECO:0000313" key="5">
    <source>
        <dbReference type="Proteomes" id="UP000011645"/>
    </source>
</evidence>